<evidence type="ECO:0000313" key="2">
    <source>
        <dbReference type="Proteomes" id="UP001165960"/>
    </source>
</evidence>
<reference evidence="1" key="1">
    <citation type="submission" date="2022-04" db="EMBL/GenBank/DDBJ databases">
        <title>Genome of the entomopathogenic fungus Entomophthora muscae.</title>
        <authorList>
            <person name="Elya C."/>
            <person name="Lovett B.R."/>
            <person name="Lee E."/>
            <person name="Macias A.M."/>
            <person name="Hajek A.E."/>
            <person name="De Bivort B.L."/>
            <person name="Kasson M.T."/>
            <person name="De Fine Licht H.H."/>
            <person name="Stajich J.E."/>
        </authorList>
    </citation>
    <scope>NUCLEOTIDE SEQUENCE</scope>
    <source>
        <strain evidence="1">Berkeley</strain>
    </source>
</reference>
<name>A0ACC2T1C1_9FUNG</name>
<sequence>MLDSVMYDFLRKGVQSEANQALYCYFGVQWQSTIPKCLPELLSDVTSAHPECKEIVERTMIDQYPSTRTHLMLANILKEYLPFTPHY</sequence>
<evidence type="ECO:0000313" key="1">
    <source>
        <dbReference type="EMBL" id="KAJ9068380.1"/>
    </source>
</evidence>
<dbReference type="EMBL" id="QTSX02003742">
    <property type="protein sequence ID" value="KAJ9068380.1"/>
    <property type="molecule type" value="Genomic_DNA"/>
</dbReference>
<gene>
    <name evidence="1" type="ORF">DSO57_1029266</name>
</gene>
<organism evidence="1 2">
    <name type="scientific">Entomophthora muscae</name>
    <dbReference type="NCBI Taxonomy" id="34485"/>
    <lineage>
        <taxon>Eukaryota</taxon>
        <taxon>Fungi</taxon>
        <taxon>Fungi incertae sedis</taxon>
        <taxon>Zoopagomycota</taxon>
        <taxon>Entomophthoromycotina</taxon>
        <taxon>Entomophthoromycetes</taxon>
        <taxon>Entomophthorales</taxon>
        <taxon>Entomophthoraceae</taxon>
        <taxon>Entomophthora</taxon>
    </lineage>
</organism>
<comment type="caution">
    <text evidence="1">The sequence shown here is derived from an EMBL/GenBank/DDBJ whole genome shotgun (WGS) entry which is preliminary data.</text>
</comment>
<proteinExistence type="predicted"/>
<dbReference type="Proteomes" id="UP001165960">
    <property type="component" value="Unassembled WGS sequence"/>
</dbReference>
<keyword evidence="2" id="KW-1185">Reference proteome</keyword>
<accession>A0ACC2T1C1</accession>
<protein>
    <submittedName>
        <fullName evidence="1">Uncharacterized protein</fullName>
    </submittedName>
</protein>